<keyword evidence="9" id="KW-0496">Mitochondrion</keyword>
<dbReference type="AlphaFoldDB" id="A0A1Y3AQX7"/>
<evidence type="ECO:0000256" key="7">
    <source>
        <dbReference type="ARBA" id="ARBA00022792"/>
    </source>
</evidence>
<feature type="region of interest" description="Disordered" evidence="13">
    <location>
        <begin position="96"/>
        <end position="116"/>
    </location>
</feature>
<evidence type="ECO:0000256" key="11">
    <source>
        <dbReference type="ARBA" id="ARBA00023157"/>
    </source>
</evidence>
<comment type="function">
    <text evidence="1">Accessory subunit of the mitochondrial membrane respiratory chain NADH dehydrogenase (Complex I), that is believed not to be involved in catalysis. Complex I functions in the transfer of electrons from NADH to the respiratory chain. The immediate electron acceptor for the enzyme is believed to be ubiquinone.</text>
</comment>
<comment type="similarity">
    <text evidence="4">Belongs to the complex I NDUFS5 subunit family.</text>
</comment>
<comment type="caution">
    <text evidence="14">The sequence shown here is derived from an EMBL/GenBank/DDBJ whole genome shotgun (WGS) entry which is preliminary data.</text>
</comment>
<evidence type="ECO:0000256" key="5">
    <source>
        <dbReference type="ARBA" id="ARBA00022448"/>
    </source>
</evidence>
<keyword evidence="7" id="KW-0999">Mitochondrion inner membrane</keyword>
<dbReference type="InterPro" id="IPR019342">
    <property type="entry name" value="NADH_UbQ_OxRdtase_FeS-su5"/>
</dbReference>
<keyword evidence="6" id="KW-0679">Respiratory chain</keyword>
<evidence type="ECO:0000256" key="1">
    <source>
        <dbReference type="ARBA" id="ARBA00003195"/>
    </source>
</evidence>
<dbReference type="GO" id="GO:0005743">
    <property type="term" value="C:mitochondrial inner membrane"/>
    <property type="evidence" value="ECO:0007669"/>
    <property type="project" value="UniProtKB-SubCell"/>
</dbReference>
<keyword evidence="11 12" id="KW-1015">Disulfide bond</keyword>
<evidence type="ECO:0000256" key="12">
    <source>
        <dbReference type="PIRSR" id="PIRSR619342-50"/>
    </source>
</evidence>
<evidence type="ECO:0000256" key="13">
    <source>
        <dbReference type="SAM" id="MobiDB-lite"/>
    </source>
</evidence>
<dbReference type="Proteomes" id="UP000194236">
    <property type="component" value="Unassembled WGS sequence"/>
</dbReference>
<dbReference type="Pfam" id="PF10200">
    <property type="entry name" value="Ndufs5"/>
    <property type="match status" value="1"/>
</dbReference>
<dbReference type="OrthoDB" id="9992197at2759"/>
<evidence type="ECO:0000256" key="10">
    <source>
        <dbReference type="ARBA" id="ARBA00023136"/>
    </source>
</evidence>
<evidence type="ECO:0000313" key="14">
    <source>
        <dbReference type="EMBL" id="OTF70881.1"/>
    </source>
</evidence>
<feature type="disulfide bond" evidence="12">
    <location>
        <begin position="34"/>
        <end position="67"/>
    </location>
</feature>
<dbReference type="InterPro" id="IPR009069">
    <property type="entry name" value="Cys_alpha_HP_mot_SF"/>
</dbReference>
<dbReference type="GO" id="GO:0005758">
    <property type="term" value="C:mitochondrial intermembrane space"/>
    <property type="evidence" value="ECO:0007669"/>
    <property type="project" value="UniProtKB-SubCell"/>
</dbReference>
<keyword evidence="14" id="KW-0830">Ubiquinone</keyword>
<keyword evidence="5" id="KW-0813">Transport</keyword>
<reference evidence="14 15" key="1">
    <citation type="submission" date="2017-03" db="EMBL/GenBank/DDBJ databases">
        <title>Genome Survey of Euroglyphus maynei.</title>
        <authorList>
            <person name="Arlian L.G."/>
            <person name="Morgan M.S."/>
            <person name="Rider S.D."/>
        </authorList>
    </citation>
    <scope>NUCLEOTIDE SEQUENCE [LARGE SCALE GENOMIC DNA]</scope>
    <source>
        <strain evidence="14">Arlian Lab</strain>
        <tissue evidence="14">Whole body</tissue>
    </source>
</reference>
<dbReference type="EMBL" id="MUJZ01063595">
    <property type="protein sequence ID" value="OTF70881.1"/>
    <property type="molecule type" value="Genomic_DNA"/>
</dbReference>
<evidence type="ECO:0000256" key="4">
    <source>
        <dbReference type="ARBA" id="ARBA00007372"/>
    </source>
</evidence>
<dbReference type="PANTHER" id="PTHR21268:SF2">
    <property type="entry name" value="NADH DEHYDROGENASE [UBIQUINONE] IRON-SULFUR PROTEIN 5"/>
    <property type="match status" value="1"/>
</dbReference>
<dbReference type="PROSITE" id="PS51808">
    <property type="entry name" value="CHCH"/>
    <property type="match status" value="1"/>
</dbReference>
<keyword evidence="15" id="KW-1185">Reference proteome</keyword>
<dbReference type="SUPFAM" id="SSF47072">
    <property type="entry name" value="Cysteine alpha-hairpin motif"/>
    <property type="match status" value="1"/>
</dbReference>
<evidence type="ECO:0000256" key="2">
    <source>
        <dbReference type="ARBA" id="ARBA00004569"/>
    </source>
</evidence>
<proteinExistence type="inferred from homology"/>
<protein>
    <submittedName>
        <fullName evidence="14">NADH:ubiquinone oxidoreductase-like protein</fullName>
    </submittedName>
</protein>
<dbReference type="PANTHER" id="PTHR21268">
    <property type="entry name" value="NADH DEHYDROGENASE [UBIQUINONE] IRON-SULFUR PROTEIN 5"/>
    <property type="match status" value="1"/>
</dbReference>
<evidence type="ECO:0000313" key="15">
    <source>
        <dbReference type="Proteomes" id="UP000194236"/>
    </source>
</evidence>
<accession>A0A1Y3AQX7</accession>
<keyword evidence="8" id="KW-0249">Electron transport</keyword>
<evidence type="ECO:0000256" key="3">
    <source>
        <dbReference type="ARBA" id="ARBA00004637"/>
    </source>
</evidence>
<evidence type="ECO:0000256" key="8">
    <source>
        <dbReference type="ARBA" id="ARBA00022982"/>
    </source>
</evidence>
<keyword evidence="10" id="KW-0472">Membrane</keyword>
<evidence type="ECO:0000256" key="9">
    <source>
        <dbReference type="ARBA" id="ARBA00023128"/>
    </source>
</evidence>
<gene>
    <name evidence="14" type="ORF">BLA29_004164</name>
</gene>
<feature type="disulfide bond" evidence="12">
    <location>
        <begin position="44"/>
        <end position="57"/>
    </location>
</feature>
<comment type="subcellular location">
    <subcellularLocation>
        <location evidence="3">Mitochondrion inner membrane</location>
        <topology evidence="3">Peripheral membrane protein</topology>
    </subcellularLocation>
    <subcellularLocation>
        <location evidence="2">Mitochondrion intermembrane space</location>
    </subcellularLocation>
</comment>
<sequence>MPYDLHLHFIDRVIRSNADSLDITSKHLVKQQECGDMEQDTLECLEAYGVRRGHKLCKDFLDDYTECMLQFMQKERNYLMKRERLKQVMRGERKPMEVFDSIKPPRDSYQTGPFYN</sequence>
<organism evidence="14 15">
    <name type="scientific">Euroglyphus maynei</name>
    <name type="common">Mayne's house dust mite</name>
    <dbReference type="NCBI Taxonomy" id="6958"/>
    <lineage>
        <taxon>Eukaryota</taxon>
        <taxon>Metazoa</taxon>
        <taxon>Ecdysozoa</taxon>
        <taxon>Arthropoda</taxon>
        <taxon>Chelicerata</taxon>
        <taxon>Arachnida</taxon>
        <taxon>Acari</taxon>
        <taxon>Acariformes</taxon>
        <taxon>Sarcoptiformes</taxon>
        <taxon>Astigmata</taxon>
        <taxon>Psoroptidia</taxon>
        <taxon>Analgoidea</taxon>
        <taxon>Pyroglyphidae</taxon>
        <taxon>Pyroglyphinae</taxon>
        <taxon>Euroglyphus</taxon>
    </lineage>
</organism>
<evidence type="ECO:0000256" key="6">
    <source>
        <dbReference type="ARBA" id="ARBA00022660"/>
    </source>
</evidence>
<name>A0A1Y3AQX7_EURMA</name>